<proteinExistence type="predicted"/>
<dbReference type="Pfam" id="PF21825">
    <property type="entry name" value="crAss001_48"/>
    <property type="match status" value="1"/>
</dbReference>
<reference evidence="1 2" key="1">
    <citation type="submission" date="2024-04" db="EMBL/GenBank/DDBJ databases">
        <authorList>
            <person name="Wojcicki M."/>
            <person name="Srednicka P."/>
            <person name="Shymialevich D."/>
            <person name="Sokolowska B."/>
        </authorList>
    </citation>
    <scope>NUCLEOTIDE SEQUENCE [LARGE SCALE GENOMIC DNA]</scope>
</reference>
<name>A0AAX4Q4L8_9CAUD</name>
<sequence>MSNQELPGHIVRMQQEYEQLTARTGKLHNFMNSDAYMDLEQVDRRLLELQFASMIQYQFFLEQRLHFALQPFMQPQVQESAEAAK</sequence>
<keyword evidence="2" id="KW-1185">Reference proteome</keyword>
<gene>
    <name evidence="1" type="ORF">U7154_000155</name>
</gene>
<protein>
    <submittedName>
        <fullName evidence="1">Uncharacterized protein</fullName>
    </submittedName>
</protein>
<evidence type="ECO:0000313" key="2">
    <source>
        <dbReference type="Proteomes" id="UP001437386"/>
    </source>
</evidence>
<dbReference type="EMBL" id="PP579741">
    <property type="protein sequence ID" value="XAG95922.1"/>
    <property type="molecule type" value="Genomic_DNA"/>
</dbReference>
<accession>A0AAX4Q4L8</accession>
<dbReference type="InterPro" id="IPR054052">
    <property type="entry name" value="Y16Q-like"/>
</dbReference>
<evidence type="ECO:0000313" key="1">
    <source>
        <dbReference type="EMBL" id="XAG95922.1"/>
    </source>
</evidence>
<organism evidence="1 2">
    <name type="scientific">Enterobacter phage KKP_3711</name>
    <dbReference type="NCBI Taxonomy" id="3109398"/>
    <lineage>
        <taxon>Viruses</taxon>
        <taxon>Duplodnaviria</taxon>
        <taxon>Heunggongvirae</taxon>
        <taxon>Uroviricota</taxon>
        <taxon>Caudoviricetes</taxon>
        <taxon>Demerecviridae</taxon>
        <taxon>Markadamsvirinae</taxon>
    </lineage>
</organism>
<dbReference type="Proteomes" id="UP001437386">
    <property type="component" value="Segment"/>
</dbReference>